<reference evidence="1" key="1">
    <citation type="submission" date="2022-08" db="EMBL/GenBank/DDBJ databases">
        <title>Encephalitozoon hellem ATCC 50604 Complete Genome.</title>
        <authorList>
            <person name="Mascarenhas dos Santos A.C."/>
            <person name="Julian A.T."/>
            <person name="Pombert J.-F."/>
        </authorList>
    </citation>
    <scope>NUCLEOTIDE SEQUENCE</scope>
    <source>
        <strain evidence="1">ATCC 50604</strain>
    </source>
</reference>
<accession>A0A9Q9F8G3</accession>
<evidence type="ECO:0000313" key="1">
    <source>
        <dbReference type="EMBL" id="UTX43388.1"/>
    </source>
</evidence>
<sequence>MSVKRDSFTYRHADSIQAFGLKAGTLLVATRSKLVEWDRMRRRAIREVSVRGEITDVKCLNGYWILLTKNSVELFDGDTIEHIGPKRPLDASIAYKDWLLIVGNEEITVISIRKGNAEARKVRLTSNNGICTCGASSAEGLFLSFENGKVFSIGEPEVMGIVLGKADEVLVDELPCLIFLKEAIVSINVLEKDLVVSLFNKKVLVLSLETREVLFTELLYNIKCSTIWNEMIVVNDCKNNILFLDRRLVISYSNCLKEEICGVLADGDGLAVGFTIGVVKEYVTDGKTRPGFVCEAME</sequence>
<proteinExistence type="predicted"/>
<evidence type="ECO:0000313" key="2">
    <source>
        <dbReference type="Proteomes" id="UP001059546"/>
    </source>
</evidence>
<organism evidence="1 2">
    <name type="scientific">Encephalitozoon hellem</name>
    <name type="common">Microsporidian parasite</name>
    <dbReference type="NCBI Taxonomy" id="27973"/>
    <lineage>
        <taxon>Eukaryota</taxon>
        <taxon>Fungi</taxon>
        <taxon>Fungi incertae sedis</taxon>
        <taxon>Microsporidia</taxon>
        <taxon>Unikaryonidae</taxon>
        <taxon>Encephalitozoon</taxon>
    </lineage>
</organism>
<gene>
    <name evidence="1" type="ORF">GPU96_06g11370</name>
</gene>
<dbReference type="AlphaFoldDB" id="A0A9Q9F8G3"/>
<dbReference type="Proteomes" id="UP001059546">
    <property type="component" value="Chromosome VI"/>
</dbReference>
<protein>
    <submittedName>
        <fullName evidence="1">Uncharacterized protein</fullName>
    </submittedName>
</protein>
<dbReference type="EMBL" id="CP075152">
    <property type="protein sequence ID" value="UTX43388.1"/>
    <property type="molecule type" value="Genomic_DNA"/>
</dbReference>
<name>A0A9Q9F8G3_ENCHE</name>